<reference evidence="2 3" key="1">
    <citation type="submission" date="2025-05" db="UniProtKB">
        <authorList>
            <consortium name="RefSeq"/>
        </authorList>
    </citation>
    <scope>IDENTIFICATION</scope>
</reference>
<organism evidence="1 5">
    <name type="scientific">Hydra vulgaris</name>
    <name type="common">Hydra</name>
    <name type="synonym">Hydra attenuata</name>
    <dbReference type="NCBI Taxonomy" id="6087"/>
    <lineage>
        <taxon>Eukaryota</taxon>
        <taxon>Metazoa</taxon>
        <taxon>Cnidaria</taxon>
        <taxon>Hydrozoa</taxon>
        <taxon>Hydroidolina</taxon>
        <taxon>Anthoathecata</taxon>
        <taxon>Aplanulata</taxon>
        <taxon>Hydridae</taxon>
        <taxon>Hydra</taxon>
    </lineage>
</organism>
<dbReference type="GeneID" id="136092404"/>
<dbReference type="RefSeq" id="XP_065676672.1">
    <property type="nucleotide sequence ID" value="XM_065820600.1"/>
</dbReference>
<name>A0ABM4DQ01_HYDVU</name>
<dbReference type="RefSeq" id="XP_065676671.1">
    <property type="nucleotide sequence ID" value="XM_065820599.1"/>
</dbReference>
<evidence type="ECO:0000313" key="3">
    <source>
        <dbReference type="RefSeq" id="XP_065676669.1"/>
    </source>
</evidence>
<dbReference type="RefSeq" id="XP_065676669.1">
    <property type="nucleotide sequence ID" value="XM_065820597.1"/>
</dbReference>
<evidence type="ECO:0000313" key="1">
    <source>
        <dbReference type="Proteomes" id="UP001652625"/>
    </source>
</evidence>
<evidence type="ECO:0000313" key="6">
    <source>
        <dbReference type="RefSeq" id="XP_065676672.1"/>
    </source>
</evidence>
<dbReference type="RefSeq" id="XP_065676673.1">
    <property type="nucleotide sequence ID" value="XM_065820601.1"/>
</dbReference>
<evidence type="ECO:0000313" key="2">
    <source>
        <dbReference type="RefSeq" id="XP_065676668.1"/>
    </source>
</evidence>
<protein>
    <submittedName>
        <fullName evidence="2 3">Uncharacterized protein LOC136092404</fullName>
    </submittedName>
</protein>
<dbReference type="RefSeq" id="XP_065676668.1">
    <property type="nucleotide sequence ID" value="XM_065820596.1"/>
</dbReference>
<dbReference type="Proteomes" id="UP001652625">
    <property type="component" value="Chromosome 15"/>
</dbReference>
<evidence type="ECO:0000313" key="4">
    <source>
        <dbReference type="RefSeq" id="XP_065676670.1"/>
    </source>
</evidence>
<sequence>MPSRIIVNDNVLQPQADMTSQKIKNDDVLHSQADINQMASETTQNTNNDDVFIPQPNEENLLADILGDDVKEIKTPIFETGNKVASFVKGSLNLAYLAAKQSKSVEDWVKNGALTLTSLYELGLGIHQTIKIKEKKNIREERFRKQAIKLKSKLISMMIGEKLDAQEENFKKATQVYLARYYATYYIDKIDYYKEKSEKKKNVRSYPLIKNFEEYFSSSGTLAEKIDSYRKKLVKLNIDREIPNTKSSYFEYVEYILKKDYREFVKEEHKEEFALKYKLYRAYLKHGEFDKQICCGDQNEELKALASIIILPGIYFSFSRAMSEYKWNRNILKLEEAMKSYLKVESKIKAVIKKKLAIEKLNYYWKLTDSRYGKFLLDLNLKELSYEFKNGSCEKKFDVAFDLFQKLSYTGIANRMNYVHLNIEYKKI</sequence>
<evidence type="ECO:0000313" key="5">
    <source>
        <dbReference type="RefSeq" id="XP_065676671.1"/>
    </source>
</evidence>
<gene>
    <name evidence="2 3 4 5 6 7" type="primary">LOC136092404</name>
</gene>
<keyword evidence="1" id="KW-1185">Reference proteome</keyword>
<proteinExistence type="predicted"/>
<evidence type="ECO:0000313" key="7">
    <source>
        <dbReference type="RefSeq" id="XP_065676673.1"/>
    </source>
</evidence>
<accession>A0ABM4DQ01</accession>
<dbReference type="RefSeq" id="XP_065676670.1">
    <property type="nucleotide sequence ID" value="XM_065820598.1"/>
</dbReference>